<evidence type="ECO:0000313" key="2">
    <source>
        <dbReference type="Proteomes" id="UP000784294"/>
    </source>
</evidence>
<gene>
    <name evidence="1" type="ORF">PXEA_LOCUS1365</name>
</gene>
<reference evidence="1" key="1">
    <citation type="submission" date="2018-11" db="EMBL/GenBank/DDBJ databases">
        <authorList>
            <consortium name="Pathogen Informatics"/>
        </authorList>
    </citation>
    <scope>NUCLEOTIDE SEQUENCE</scope>
</reference>
<organism evidence="1 2">
    <name type="scientific">Protopolystoma xenopodis</name>
    <dbReference type="NCBI Taxonomy" id="117903"/>
    <lineage>
        <taxon>Eukaryota</taxon>
        <taxon>Metazoa</taxon>
        <taxon>Spiralia</taxon>
        <taxon>Lophotrochozoa</taxon>
        <taxon>Platyhelminthes</taxon>
        <taxon>Monogenea</taxon>
        <taxon>Polyopisthocotylea</taxon>
        <taxon>Polystomatidea</taxon>
        <taxon>Polystomatidae</taxon>
        <taxon>Protopolystoma</taxon>
    </lineage>
</organism>
<proteinExistence type="predicted"/>
<evidence type="ECO:0000313" key="1">
    <source>
        <dbReference type="EMBL" id="VEL07925.1"/>
    </source>
</evidence>
<protein>
    <submittedName>
        <fullName evidence="1">Uncharacterized protein</fullName>
    </submittedName>
</protein>
<comment type="caution">
    <text evidence="1">The sequence shown here is derived from an EMBL/GenBank/DDBJ whole genome shotgun (WGS) entry which is preliminary data.</text>
</comment>
<dbReference type="EMBL" id="CAAALY010002776">
    <property type="protein sequence ID" value="VEL07925.1"/>
    <property type="molecule type" value="Genomic_DNA"/>
</dbReference>
<accession>A0A3S4ZCD4</accession>
<dbReference type="AlphaFoldDB" id="A0A3S4ZCD4"/>
<name>A0A3S4ZCD4_9PLAT</name>
<keyword evidence="2" id="KW-1185">Reference proteome</keyword>
<dbReference type="Proteomes" id="UP000784294">
    <property type="component" value="Unassembled WGS sequence"/>
</dbReference>
<sequence>MEIGSDFGVHHSPFIHPQRPNYALLTTSPTFSDAPSRSSPLSKDKYASQKKVSWCSTALLQLRSIEPTQPVSSLPQSIGSPCYANETYVAGASVLLPASTDAVQSYLCPIRMLSYVAADDM</sequence>